<evidence type="ECO:0000313" key="3">
    <source>
        <dbReference type="Proteomes" id="UP001206924"/>
    </source>
</evidence>
<sequence length="102" mass="11075">MDTNESQPTIAQLRARQTDLVLALATESRSDRLQQYSDELEFLVKYIKEREEAEAAAASEAAAAPSPAGDTAPQADGVEQREDGVVIEPGSDLEADVDRDNR</sequence>
<comment type="caution">
    <text evidence="2">The sequence shown here is derived from an EMBL/GenBank/DDBJ whole genome shotgun (WGS) entry which is preliminary data.</text>
</comment>
<feature type="compositionally biased region" description="Low complexity" evidence="1">
    <location>
        <begin position="55"/>
        <end position="68"/>
    </location>
</feature>
<evidence type="ECO:0000256" key="1">
    <source>
        <dbReference type="SAM" id="MobiDB-lite"/>
    </source>
</evidence>
<proteinExistence type="predicted"/>
<keyword evidence="3" id="KW-1185">Reference proteome</keyword>
<feature type="region of interest" description="Disordered" evidence="1">
    <location>
        <begin position="53"/>
        <end position="102"/>
    </location>
</feature>
<dbReference type="EMBL" id="JANFLP010000016">
    <property type="protein sequence ID" value="MCQ1951250.1"/>
    <property type="molecule type" value="Genomic_DNA"/>
</dbReference>
<name>A0ABT1NU38_9MICC</name>
<accession>A0ABT1NU38</accession>
<gene>
    <name evidence="2" type="ORF">NNX28_15125</name>
</gene>
<dbReference type="RefSeq" id="WP_255866342.1">
    <property type="nucleotide sequence ID" value="NZ_CP104263.1"/>
</dbReference>
<protein>
    <submittedName>
        <fullName evidence="2">Uncharacterized protein</fullName>
    </submittedName>
</protein>
<dbReference type="Proteomes" id="UP001206924">
    <property type="component" value="Unassembled WGS sequence"/>
</dbReference>
<evidence type="ECO:0000313" key="2">
    <source>
        <dbReference type="EMBL" id="MCQ1951250.1"/>
    </source>
</evidence>
<reference evidence="2 3" key="1">
    <citation type="submission" date="2022-07" db="EMBL/GenBank/DDBJ databases">
        <title>Novel species in genus Arthrobacter.</title>
        <authorList>
            <person name="Liu Y."/>
        </authorList>
    </citation>
    <scope>NUCLEOTIDE SEQUENCE [LARGE SCALE GENOMIC DNA]</scope>
    <source>
        <strain evidence="3">zg-Y859</strain>
    </source>
</reference>
<organism evidence="2 3">
    <name type="scientific">Arthrobacter jinronghuae</name>
    <dbReference type="NCBI Taxonomy" id="2964609"/>
    <lineage>
        <taxon>Bacteria</taxon>
        <taxon>Bacillati</taxon>
        <taxon>Actinomycetota</taxon>
        <taxon>Actinomycetes</taxon>
        <taxon>Micrococcales</taxon>
        <taxon>Micrococcaceae</taxon>
        <taxon>Arthrobacter</taxon>
    </lineage>
</organism>